<feature type="compositionally biased region" description="Basic and acidic residues" evidence="1">
    <location>
        <begin position="117"/>
        <end position="131"/>
    </location>
</feature>
<dbReference type="AlphaFoldDB" id="A0A453NYS6"/>
<reference evidence="3" key="2">
    <citation type="journal article" date="2017" name="Nat. Plants">
        <title>The Aegilops tauschii genome reveals multiple impacts of transposons.</title>
        <authorList>
            <person name="Zhao G."/>
            <person name="Zou C."/>
            <person name="Li K."/>
            <person name="Wang K."/>
            <person name="Li T."/>
            <person name="Gao L."/>
            <person name="Zhang X."/>
            <person name="Wang H."/>
            <person name="Yang Z."/>
            <person name="Liu X."/>
            <person name="Jiang W."/>
            <person name="Mao L."/>
            <person name="Kong X."/>
            <person name="Jiao Y."/>
            <person name="Jia J."/>
        </authorList>
    </citation>
    <scope>NUCLEOTIDE SEQUENCE [LARGE SCALE GENOMIC DNA]</scope>
    <source>
        <strain evidence="3">cv. AL8/78</strain>
    </source>
</reference>
<reference evidence="3" key="1">
    <citation type="journal article" date="2014" name="Science">
        <title>Ancient hybridizations among the ancestral genomes of bread wheat.</title>
        <authorList>
            <consortium name="International Wheat Genome Sequencing Consortium,"/>
            <person name="Marcussen T."/>
            <person name="Sandve S.R."/>
            <person name="Heier L."/>
            <person name="Spannagl M."/>
            <person name="Pfeifer M."/>
            <person name="Jakobsen K.S."/>
            <person name="Wulff B.B."/>
            <person name="Steuernagel B."/>
            <person name="Mayer K.F."/>
            <person name="Olsen O.A."/>
        </authorList>
    </citation>
    <scope>NUCLEOTIDE SEQUENCE [LARGE SCALE GENOMIC DNA]</scope>
    <source>
        <strain evidence="3">cv. AL8/78</strain>
    </source>
</reference>
<reference evidence="2" key="5">
    <citation type="journal article" date="2021" name="G3 (Bethesda)">
        <title>Aegilops tauschii genome assembly Aet v5.0 features greater sequence contiguity and improved annotation.</title>
        <authorList>
            <person name="Wang L."/>
            <person name="Zhu T."/>
            <person name="Rodriguez J.C."/>
            <person name="Deal K.R."/>
            <person name="Dubcovsky J."/>
            <person name="McGuire P.E."/>
            <person name="Lux T."/>
            <person name="Spannagl M."/>
            <person name="Mayer K.F.X."/>
            <person name="Baldrich P."/>
            <person name="Meyers B.C."/>
            <person name="Huo N."/>
            <person name="Gu Y.Q."/>
            <person name="Zhou H."/>
            <person name="Devos K.M."/>
            <person name="Bennetzen J.L."/>
            <person name="Unver T."/>
            <person name="Budak H."/>
            <person name="Gulick P.J."/>
            <person name="Galiba G."/>
            <person name="Kalapos B."/>
            <person name="Nelson D.R."/>
            <person name="Li P."/>
            <person name="You F.M."/>
            <person name="Luo M.C."/>
            <person name="Dvorak J."/>
        </authorList>
    </citation>
    <scope>NUCLEOTIDE SEQUENCE [LARGE SCALE GENOMIC DNA]</scope>
    <source>
        <strain evidence="2">cv. AL8/78</strain>
    </source>
</reference>
<reference evidence="2" key="3">
    <citation type="journal article" date="2017" name="Nature">
        <title>Genome sequence of the progenitor of the wheat D genome Aegilops tauschii.</title>
        <authorList>
            <person name="Luo M.C."/>
            <person name="Gu Y.Q."/>
            <person name="Puiu D."/>
            <person name="Wang H."/>
            <person name="Twardziok S.O."/>
            <person name="Deal K.R."/>
            <person name="Huo N."/>
            <person name="Zhu T."/>
            <person name="Wang L."/>
            <person name="Wang Y."/>
            <person name="McGuire P.E."/>
            <person name="Liu S."/>
            <person name="Long H."/>
            <person name="Ramasamy R.K."/>
            <person name="Rodriguez J.C."/>
            <person name="Van S.L."/>
            <person name="Yuan L."/>
            <person name="Wang Z."/>
            <person name="Xia Z."/>
            <person name="Xiao L."/>
            <person name="Anderson O.D."/>
            <person name="Ouyang S."/>
            <person name="Liang Y."/>
            <person name="Zimin A.V."/>
            <person name="Pertea G."/>
            <person name="Qi P."/>
            <person name="Bennetzen J.L."/>
            <person name="Dai X."/>
            <person name="Dawson M.W."/>
            <person name="Muller H.G."/>
            <person name="Kugler K."/>
            <person name="Rivarola-Duarte L."/>
            <person name="Spannagl M."/>
            <person name="Mayer K.F.X."/>
            <person name="Lu F.H."/>
            <person name="Bevan M.W."/>
            <person name="Leroy P."/>
            <person name="Li P."/>
            <person name="You F.M."/>
            <person name="Sun Q."/>
            <person name="Liu Z."/>
            <person name="Lyons E."/>
            <person name="Wicker T."/>
            <person name="Salzberg S.L."/>
            <person name="Devos K.M."/>
            <person name="Dvorak J."/>
        </authorList>
    </citation>
    <scope>NUCLEOTIDE SEQUENCE [LARGE SCALE GENOMIC DNA]</scope>
    <source>
        <strain evidence="2">cv. AL8/78</strain>
    </source>
</reference>
<dbReference type="EnsemblPlants" id="AET6Gv20547200.1">
    <property type="protein sequence ID" value="AET6Gv20547200.1"/>
    <property type="gene ID" value="AET6Gv20547200"/>
</dbReference>
<feature type="compositionally biased region" description="Basic and acidic residues" evidence="1">
    <location>
        <begin position="149"/>
        <end position="161"/>
    </location>
</feature>
<evidence type="ECO:0000313" key="3">
    <source>
        <dbReference type="Proteomes" id="UP000015105"/>
    </source>
</evidence>
<feature type="compositionally biased region" description="Gly residues" evidence="1">
    <location>
        <begin position="167"/>
        <end position="176"/>
    </location>
</feature>
<protein>
    <submittedName>
        <fullName evidence="2">Uncharacterized protein</fullName>
    </submittedName>
</protein>
<keyword evidence="3" id="KW-1185">Reference proteome</keyword>
<organism evidence="2 3">
    <name type="scientific">Aegilops tauschii subsp. strangulata</name>
    <name type="common">Goatgrass</name>
    <dbReference type="NCBI Taxonomy" id="200361"/>
    <lineage>
        <taxon>Eukaryota</taxon>
        <taxon>Viridiplantae</taxon>
        <taxon>Streptophyta</taxon>
        <taxon>Embryophyta</taxon>
        <taxon>Tracheophyta</taxon>
        <taxon>Spermatophyta</taxon>
        <taxon>Magnoliopsida</taxon>
        <taxon>Liliopsida</taxon>
        <taxon>Poales</taxon>
        <taxon>Poaceae</taxon>
        <taxon>BOP clade</taxon>
        <taxon>Pooideae</taxon>
        <taxon>Triticodae</taxon>
        <taxon>Triticeae</taxon>
        <taxon>Triticinae</taxon>
        <taxon>Aegilops</taxon>
    </lineage>
</organism>
<accession>A0A453NYS6</accession>
<evidence type="ECO:0000256" key="1">
    <source>
        <dbReference type="SAM" id="MobiDB-lite"/>
    </source>
</evidence>
<dbReference type="Proteomes" id="UP000015105">
    <property type="component" value="Chromosome 6D"/>
</dbReference>
<reference evidence="2" key="4">
    <citation type="submission" date="2019-03" db="UniProtKB">
        <authorList>
            <consortium name="EnsemblPlants"/>
        </authorList>
    </citation>
    <scope>IDENTIFICATION</scope>
</reference>
<feature type="compositionally biased region" description="Basic residues" evidence="1">
    <location>
        <begin position="226"/>
        <end position="243"/>
    </location>
</feature>
<feature type="region of interest" description="Disordered" evidence="1">
    <location>
        <begin position="102"/>
        <end position="243"/>
    </location>
</feature>
<feature type="compositionally biased region" description="Gly residues" evidence="1">
    <location>
        <begin position="187"/>
        <end position="198"/>
    </location>
</feature>
<proteinExistence type="predicted"/>
<evidence type="ECO:0000313" key="2">
    <source>
        <dbReference type="EnsemblPlants" id="AET6Gv20547200.1"/>
    </source>
</evidence>
<name>A0A453NYS6_AEGTS</name>
<sequence>MNQQCRCRGCTWSKADAKHFISIYSIPSNTWRAPATSLVAHVVGHDARRDGELGWEVAEGLDGAGGLAGVVVGGEEGGEGAVGGGHDEAEGGEGVCGHVGGGVERDEADEEALGGVRRREGGEGGGEHGADEVGAGGGGEAGDGEEEDRAVAEEGRVRDAFQEEGGELVGRRGGTADGVLDADELGGADGGVRGGLGLRGEEAHKGLAAEEQRRCKGEGLAERGGGGHRGRASRSPSHRGHGW</sequence>
<dbReference type="Gramene" id="AET6Gv20547200.1">
    <property type="protein sequence ID" value="AET6Gv20547200.1"/>
    <property type="gene ID" value="AET6Gv20547200"/>
</dbReference>
<feature type="compositionally biased region" description="Basic and acidic residues" evidence="1">
    <location>
        <begin position="199"/>
        <end position="221"/>
    </location>
</feature>